<dbReference type="PANTHER" id="PTHR45969">
    <property type="entry name" value="RING ZINC FINGER PROTEIN-RELATED"/>
    <property type="match status" value="1"/>
</dbReference>
<dbReference type="OrthoDB" id="3946702at2759"/>
<dbReference type="InterPro" id="IPR017907">
    <property type="entry name" value="Znf_RING_CS"/>
</dbReference>
<name>A0A6A6X627_9PLEO</name>
<evidence type="ECO:0000256" key="1">
    <source>
        <dbReference type="ARBA" id="ARBA00022723"/>
    </source>
</evidence>
<dbReference type="AlphaFoldDB" id="A0A6A6X627"/>
<dbReference type="PROSITE" id="PS00518">
    <property type="entry name" value="ZF_RING_1"/>
    <property type="match status" value="1"/>
</dbReference>
<keyword evidence="1" id="KW-0479">Metal-binding</keyword>
<evidence type="ECO:0000256" key="2">
    <source>
        <dbReference type="ARBA" id="ARBA00022771"/>
    </source>
</evidence>
<gene>
    <name evidence="6" type="ORF">K505DRAFT_249088</name>
</gene>
<keyword evidence="3" id="KW-0862">Zinc</keyword>
<protein>
    <recommendedName>
        <fullName evidence="5">RING-type domain-containing protein</fullName>
    </recommendedName>
</protein>
<dbReference type="Gene3D" id="3.30.40.10">
    <property type="entry name" value="Zinc/RING finger domain, C3HC4 (zinc finger)"/>
    <property type="match status" value="1"/>
</dbReference>
<dbReference type="PROSITE" id="PS50089">
    <property type="entry name" value="ZF_RING_2"/>
    <property type="match status" value="1"/>
</dbReference>
<dbReference type="GO" id="GO:0008270">
    <property type="term" value="F:zinc ion binding"/>
    <property type="evidence" value="ECO:0007669"/>
    <property type="project" value="UniProtKB-KW"/>
</dbReference>
<keyword evidence="7" id="KW-1185">Reference proteome</keyword>
<dbReference type="Pfam" id="PF13445">
    <property type="entry name" value="zf-RING_UBOX"/>
    <property type="match status" value="1"/>
</dbReference>
<proteinExistence type="predicted"/>
<dbReference type="PANTHER" id="PTHR45969:SF11">
    <property type="entry name" value="RING_U-BOX SUPERFAMILY PROTEIN"/>
    <property type="match status" value="1"/>
</dbReference>
<evidence type="ECO:0000256" key="3">
    <source>
        <dbReference type="ARBA" id="ARBA00022833"/>
    </source>
</evidence>
<dbReference type="SMART" id="SM00184">
    <property type="entry name" value="RING"/>
    <property type="match status" value="1"/>
</dbReference>
<dbReference type="EMBL" id="MU002022">
    <property type="protein sequence ID" value="KAF2791377.1"/>
    <property type="molecule type" value="Genomic_DNA"/>
</dbReference>
<evidence type="ECO:0000259" key="5">
    <source>
        <dbReference type="PROSITE" id="PS50089"/>
    </source>
</evidence>
<keyword evidence="2 4" id="KW-0863">Zinc-finger</keyword>
<dbReference type="SUPFAM" id="SSF57850">
    <property type="entry name" value="RING/U-box"/>
    <property type="match status" value="1"/>
</dbReference>
<accession>A0A6A6X627</accession>
<dbReference type="GO" id="GO:0061630">
    <property type="term" value="F:ubiquitin protein ligase activity"/>
    <property type="evidence" value="ECO:0007669"/>
    <property type="project" value="TreeGrafter"/>
</dbReference>
<feature type="domain" description="RING-type" evidence="5">
    <location>
        <begin position="28"/>
        <end position="74"/>
    </location>
</feature>
<dbReference type="Proteomes" id="UP000799757">
    <property type="component" value="Unassembled WGS sequence"/>
</dbReference>
<evidence type="ECO:0000256" key="4">
    <source>
        <dbReference type="PROSITE-ProRule" id="PRU00175"/>
    </source>
</evidence>
<evidence type="ECO:0000313" key="7">
    <source>
        <dbReference type="Proteomes" id="UP000799757"/>
    </source>
</evidence>
<sequence>MPPLPLCTRKAFIDALRPVSLFSTQGLCPICQEPFTAADRPVRLPTCGHTFCRTCILEWFRSGCSNSNTCPLDRATLFSLPPAPARSRRGSQQFVTLIQGGRMIAVNGMLTREGCRSLILDLWFYTWRLFRWMELDDLDGLGAGEDLLRRPIQDAIPGGVEVQREGLVCLVGIARQMMVGHSENWPVAEALGREELETWTGALERCCHGVDERGHPMY</sequence>
<reference evidence="6" key="1">
    <citation type="journal article" date="2020" name="Stud. Mycol.">
        <title>101 Dothideomycetes genomes: a test case for predicting lifestyles and emergence of pathogens.</title>
        <authorList>
            <person name="Haridas S."/>
            <person name="Albert R."/>
            <person name="Binder M."/>
            <person name="Bloem J."/>
            <person name="Labutti K."/>
            <person name="Salamov A."/>
            <person name="Andreopoulos B."/>
            <person name="Baker S."/>
            <person name="Barry K."/>
            <person name="Bills G."/>
            <person name="Bluhm B."/>
            <person name="Cannon C."/>
            <person name="Castanera R."/>
            <person name="Culley D."/>
            <person name="Daum C."/>
            <person name="Ezra D."/>
            <person name="Gonzalez J."/>
            <person name="Henrissat B."/>
            <person name="Kuo A."/>
            <person name="Liang C."/>
            <person name="Lipzen A."/>
            <person name="Lutzoni F."/>
            <person name="Magnuson J."/>
            <person name="Mondo S."/>
            <person name="Nolan M."/>
            <person name="Ohm R."/>
            <person name="Pangilinan J."/>
            <person name="Park H.-J."/>
            <person name="Ramirez L."/>
            <person name="Alfaro M."/>
            <person name="Sun H."/>
            <person name="Tritt A."/>
            <person name="Yoshinaga Y."/>
            <person name="Zwiers L.-H."/>
            <person name="Turgeon B."/>
            <person name="Goodwin S."/>
            <person name="Spatafora J."/>
            <person name="Crous P."/>
            <person name="Grigoriev I."/>
        </authorList>
    </citation>
    <scope>NUCLEOTIDE SEQUENCE</scope>
    <source>
        <strain evidence="6">CBS 109.77</strain>
    </source>
</reference>
<organism evidence="6 7">
    <name type="scientific">Melanomma pulvis-pyrius CBS 109.77</name>
    <dbReference type="NCBI Taxonomy" id="1314802"/>
    <lineage>
        <taxon>Eukaryota</taxon>
        <taxon>Fungi</taxon>
        <taxon>Dikarya</taxon>
        <taxon>Ascomycota</taxon>
        <taxon>Pezizomycotina</taxon>
        <taxon>Dothideomycetes</taxon>
        <taxon>Pleosporomycetidae</taxon>
        <taxon>Pleosporales</taxon>
        <taxon>Melanommataceae</taxon>
        <taxon>Melanomma</taxon>
    </lineage>
</organism>
<dbReference type="InterPro" id="IPR001841">
    <property type="entry name" value="Znf_RING"/>
</dbReference>
<dbReference type="InterPro" id="IPR027370">
    <property type="entry name" value="Znf-RING_euk"/>
</dbReference>
<dbReference type="GO" id="GO:0016567">
    <property type="term" value="P:protein ubiquitination"/>
    <property type="evidence" value="ECO:0007669"/>
    <property type="project" value="TreeGrafter"/>
</dbReference>
<evidence type="ECO:0000313" key="6">
    <source>
        <dbReference type="EMBL" id="KAF2791377.1"/>
    </source>
</evidence>
<dbReference type="InterPro" id="IPR013083">
    <property type="entry name" value="Znf_RING/FYVE/PHD"/>
</dbReference>